<evidence type="ECO:0000256" key="14">
    <source>
        <dbReference type="ARBA" id="ARBA00023180"/>
    </source>
</evidence>
<keyword evidence="13 32" id="KW-0472">Membrane</keyword>
<comment type="similarity">
    <text evidence="2">Belongs to the bile acid:sodium symporter (BASS) (TC 2.A.28) family.</text>
</comment>
<evidence type="ECO:0000256" key="5">
    <source>
        <dbReference type="ARBA" id="ARBA00022448"/>
    </source>
</evidence>
<feature type="transmembrane region" description="Helical" evidence="32">
    <location>
        <begin position="132"/>
        <end position="154"/>
    </location>
</feature>
<dbReference type="GO" id="GO:0016324">
    <property type="term" value="C:apical plasma membrane"/>
    <property type="evidence" value="ECO:0007669"/>
    <property type="project" value="TreeGrafter"/>
</dbReference>
<evidence type="ECO:0000256" key="31">
    <source>
        <dbReference type="SAM" id="MobiDB-lite"/>
    </source>
</evidence>
<comment type="subcellular location">
    <subcellularLocation>
        <location evidence="1">Membrane</location>
        <topology evidence="1">Multi-pass membrane protein</topology>
    </subcellularLocation>
</comment>
<dbReference type="Ensembl" id="ENSHCOT00000008185.1">
    <property type="protein sequence ID" value="ENSHCOP00000003763.1"/>
    <property type="gene ID" value="ENSHCOG00000005174.1"/>
</dbReference>
<dbReference type="GO" id="GO:0008508">
    <property type="term" value="F:bile acid:sodium symporter activity"/>
    <property type="evidence" value="ECO:0007669"/>
    <property type="project" value="TreeGrafter"/>
</dbReference>
<organism evidence="33 34">
    <name type="scientific">Hippocampus comes</name>
    <name type="common">Tiger tail seahorse</name>
    <dbReference type="NCBI Taxonomy" id="109280"/>
    <lineage>
        <taxon>Eukaryota</taxon>
        <taxon>Metazoa</taxon>
        <taxon>Chordata</taxon>
        <taxon>Craniata</taxon>
        <taxon>Vertebrata</taxon>
        <taxon>Euteleostomi</taxon>
        <taxon>Actinopterygii</taxon>
        <taxon>Neopterygii</taxon>
        <taxon>Teleostei</taxon>
        <taxon>Neoteleostei</taxon>
        <taxon>Acanthomorphata</taxon>
        <taxon>Syngnathiaria</taxon>
        <taxon>Syngnathiformes</taxon>
        <taxon>Syngnathoidei</taxon>
        <taxon>Syngnathidae</taxon>
        <taxon>Hippocampus</taxon>
    </lineage>
</organism>
<evidence type="ECO:0000256" key="29">
    <source>
        <dbReference type="ARBA" id="ARBA00048338"/>
    </source>
</evidence>
<proteinExistence type="inferred from homology"/>
<keyword evidence="6" id="KW-0597">Phosphoprotein</keyword>
<comment type="catalytic activity">
    <reaction evidence="25">
        <text>tauroursodeoxycholate(out) + 2 Na(+)(out) = tauroursodeoxycholate(in) + 2 Na(+)(in)</text>
        <dbReference type="Rhea" id="RHEA:71927"/>
        <dbReference type="ChEBI" id="CHEBI:29101"/>
        <dbReference type="ChEBI" id="CHEBI:132028"/>
    </reaction>
</comment>
<dbReference type="AlphaFoldDB" id="A0A3Q2XHB2"/>
<evidence type="ECO:0000256" key="25">
    <source>
        <dbReference type="ARBA" id="ARBA00047596"/>
    </source>
</evidence>
<dbReference type="NCBIfam" id="TIGR00841">
    <property type="entry name" value="bass"/>
    <property type="match status" value="1"/>
</dbReference>
<evidence type="ECO:0000256" key="26">
    <source>
        <dbReference type="ARBA" id="ARBA00047743"/>
    </source>
</evidence>
<keyword evidence="11" id="KW-0445">Lipid transport</keyword>
<evidence type="ECO:0000256" key="11">
    <source>
        <dbReference type="ARBA" id="ARBA00023055"/>
    </source>
</evidence>
<evidence type="ECO:0000256" key="13">
    <source>
        <dbReference type="ARBA" id="ARBA00023136"/>
    </source>
</evidence>
<evidence type="ECO:0000256" key="2">
    <source>
        <dbReference type="ARBA" id="ARBA00006528"/>
    </source>
</evidence>
<evidence type="ECO:0000256" key="20">
    <source>
        <dbReference type="ARBA" id="ARBA00033223"/>
    </source>
</evidence>
<dbReference type="InterPro" id="IPR038770">
    <property type="entry name" value="Na+/solute_symporter_sf"/>
</dbReference>
<evidence type="ECO:0000256" key="28">
    <source>
        <dbReference type="ARBA" id="ARBA00048327"/>
    </source>
</evidence>
<feature type="region of interest" description="Disordered" evidence="31">
    <location>
        <begin position="353"/>
        <end position="373"/>
    </location>
</feature>
<comment type="catalytic activity">
    <reaction evidence="21">
        <text>glycocholate(out) + 2 Na(+)(out) = glycocholate(in) + 2 Na(+)(in)</text>
        <dbReference type="Rhea" id="RHEA:71935"/>
        <dbReference type="ChEBI" id="CHEBI:29101"/>
        <dbReference type="ChEBI" id="CHEBI:29746"/>
    </reaction>
</comment>
<comment type="catalytic activity">
    <reaction evidence="24">
        <text>tauroallocholate(out) + 2 Na(+)(out) = tauroallocholate(in) + 2 Na(+)(in)</text>
        <dbReference type="Rhea" id="RHEA:51840"/>
        <dbReference type="ChEBI" id="CHEBI:29101"/>
        <dbReference type="ChEBI" id="CHEBI:191406"/>
    </reaction>
</comment>
<keyword evidence="9 32" id="KW-1133">Transmembrane helix</keyword>
<evidence type="ECO:0000256" key="3">
    <source>
        <dbReference type="ARBA" id="ARBA00011407"/>
    </source>
</evidence>
<keyword evidence="10" id="KW-0915">Sodium</keyword>
<dbReference type="InterPro" id="IPR002657">
    <property type="entry name" value="BilAc:Na_symport/Acr3"/>
</dbReference>
<dbReference type="Gene3D" id="1.20.1530.20">
    <property type="match status" value="1"/>
</dbReference>
<keyword evidence="14" id="KW-0325">Glycoprotein</keyword>
<evidence type="ECO:0000256" key="8">
    <source>
        <dbReference type="ARBA" id="ARBA00022847"/>
    </source>
</evidence>
<name>A0A3Q2XHB2_HIPCM</name>
<comment type="function">
    <text evidence="23">Plays a critical role in the sodium-dependent reabsorption of bile acids from the lumen of the small intestine. Transports various bile acids, unconjugated or conjugated, such as cholate and taurocholate. Also responsible for bile acid transport in the renal proximal tubules, a salvage mechanism that helps conserve bile acids. Works collaboratively with the Na(+)-taurocholate cotransporting polypeptide (NTCP), the organic solute transporter (OST), and the bile salt export pump (BSEP), to ensure efficacious biological recycling of bile acids during enterohepatic circulation.</text>
</comment>
<comment type="catalytic activity">
    <reaction evidence="28">
        <text>taurocholate(out) + 2 Na(+)(out) = taurocholate(in) + 2 Na(+)(in)</text>
        <dbReference type="Rhea" id="RHEA:71875"/>
        <dbReference type="ChEBI" id="CHEBI:29101"/>
        <dbReference type="ChEBI" id="CHEBI:36257"/>
    </reaction>
</comment>
<accession>A0A3Q2XHB2</accession>
<sequence length="373" mass="40722">MEILEGIIIIILAFGQQSVHHPVRNTWAGLRLHTPTAEFASCPSEATICSGVNCLVPTSDFNAKLSLALSIVLTFMLALIMFTMGCAVEVQKLWGHLKRPWGIAIGFLCQFGIMPFIAFALSAAFNVMPAQALVIIILGCCPGGSASNIISYFLDGDMDLSISMTACSTTMALGMMPLSLLIYTSIWTSSDKIQIPYGNIGITLVAILVPITGGMYIQHRWPHLAKKILKIGTITGFSTMIIIIVVGRVLYQTSWDIDLSIWIIGIIYPCLGFGMGFLLARLVGQPWYRCRTIAVETGFQNGQLCNTIIQLSFSPAELELMYAFPVIYSVVQLALSILFVGGYQAYKKYRGLGSDETNSEAPSLEDGYVEQAK</sequence>
<comment type="catalytic activity">
    <reaction evidence="27">
        <text>tauro-beta-muricholate(out) + 2 Na(+)(out) = tauro-beta-muricholate(in) + 2 Na(+)(in)</text>
        <dbReference type="Rhea" id="RHEA:72179"/>
        <dbReference type="ChEBI" id="CHEBI:29101"/>
        <dbReference type="ChEBI" id="CHEBI:133064"/>
    </reaction>
</comment>
<dbReference type="Proteomes" id="UP000264820">
    <property type="component" value="Unplaced"/>
</dbReference>
<evidence type="ECO:0000256" key="23">
    <source>
        <dbReference type="ARBA" id="ARBA00046038"/>
    </source>
</evidence>
<keyword evidence="5" id="KW-0813">Transport</keyword>
<dbReference type="STRING" id="109280.ENSHCOP00000003763"/>
<evidence type="ECO:0000256" key="16">
    <source>
        <dbReference type="ARBA" id="ARBA00030792"/>
    </source>
</evidence>
<reference evidence="33" key="2">
    <citation type="submission" date="2025-09" db="UniProtKB">
        <authorList>
            <consortium name="Ensembl"/>
        </authorList>
    </citation>
    <scope>IDENTIFICATION</scope>
</reference>
<evidence type="ECO:0000256" key="4">
    <source>
        <dbReference type="ARBA" id="ARBA00013351"/>
    </source>
</evidence>
<evidence type="ECO:0000256" key="18">
    <source>
        <dbReference type="ARBA" id="ARBA00032438"/>
    </source>
</evidence>
<evidence type="ECO:0000256" key="7">
    <source>
        <dbReference type="ARBA" id="ARBA00022692"/>
    </source>
</evidence>
<evidence type="ECO:0000256" key="1">
    <source>
        <dbReference type="ARBA" id="ARBA00004141"/>
    </source>
</evidence>
<keyword evidence="34" id="KW-1185">Reference proteome</keyword>
<feature type="transmembrane region" description="Helical" evidence="32">
    <location>
        <begin position="228"/>
        <end position="247"/>
    </location>
</feature>
<reference evidence="33" key="1">
    <citation type="submission" date="2025-08" db="UniProtKB">
        <authorList>
            <consortium name="Ensembl"/>
        </authorList>
    </citation>
    <scope>IDENTIFICATION</scope>
</reference>
<protein>
    <recommendedName>
        <fullName evidence="4">Ileal sodium/bile acid cotransporter</fullName>
    </recommendedName>
    <alternativeName>
        <fullName evidence="18">Apical sodium-dependent bile acid transporter</fullName>
    </alternativeName>
    <alternativeName>
        <fullName evidence="20">Ileal Na(+)/bile acid cotransporter</fullName>
    </alternativeName>
    <alternativeName>
        <fullName evidence="16">Ileal sodium-dependent bile acid transporter</fullName>
    </alternativeName>
    <alternativeName>
        <fullName evidence="19">Na(+)-dependent ileal bile acid transporter</fullName>
    </alternativeName>
    <alternativeName>
        <fullName evidence="17">Solute carrier family 10 member 2</fullName>
    </alternativeName>
</protein>
<feature type="transmembrane region" description="Helical" evidence="32">
    <location>
        <begin position="195"/>
        <end position="216"/>
    </location>
</feature>
<dbReference type="PANTHER" id="PTHR10361:SF19">
    <property type="entry name" value="ILEAL SODIUM_BILE ACID COTRANSPORTER"/>
    <property type="match status" value="1"/>
</dbReference>
<comment type="catalytic activity">
    <reaction evidence="26">
        <text>taurodeoxycholate(out) + 2 Na(+)(out) = taurodeoxycholate(in) + 2 Na(+)(in)</text>
        <dbReference type="Rhea" id="RHEA:72087"/>
        <dbReference type="ChEBI" id="CHEBI:29101"/>
        <dbReference type="ChEBI" id="CHEBI:36261"/>
    </reaction>
</comment>
<keyword evidence="15" id="KW-0739">Sodium transport</keyword>
<evidence type="ECO:0000256" key="12">
    <source>
        <dbReference type="ARBA" id="ARBA00023065"/>
    </source>
</evidence>
<evidence type="ECO:0000256" key="24">
    <source>
        <dbReference type="ARBA" id="ARBA00047311"/>
    </source>
</evidence>
<dbReference type="PANTHER" id="PTHR10361">
    <property type="entry name" value="SODIUM-BILE ACID COTRANSPORTER"/>
    <property type="match status" value="1"/>
</dbReference>
<comment type="catalytic activity">
    <reaction evidence="22">
        <text>cholate(out) + 2 Na(+)(out) = cholate(in) + 2 Na(+)(in)</text>
        <dbReference type="Rhea" id="RHEA:71911"/>
        <dbReference type="ChEBI" id="CHEBI:29101"/>
        <dbReference type="ChEBI" id="CHEBI:29747"/>
    </reaction>
</comment>
<evidence type="ECO:0000256" key="6">
    <source>
        <dbReference type="ARBA" id="ARBA00022553"/>
    </source>
</evidence>
<feature type="transmembrane region" description="Helical" evidence="32">
    <location>
        <begin position="320"/>
        <end position="340"/>
    </location>
</feature>
<feature type="transmembrane region" description="Helical" evidence="32">
    <location>
        <begin position="102"/>
        <end position="125"/>
    </location>
</feature>
<feature type="transmembrane region" description="Helical" evidence="32">
    <location>
        <begin position="160"/>
        <end position="183"/>
    </location>
</feature>
<evidence type="ECO:0000256" key="9">
    <source>
        <dbReference type="ARBA" id="ARBA00022989"/>
    </source>
</evidence>
<evidence type="ECO:0000313" key="33">
    <source>
        <dbReference type="Ensembl" id="ENSHCOP00000003763.1"/>
    </source>
</evidence>
<dbReference type="Pfam" id="PF01758">
    <property type="entry name" value="SBF"/>
    <property type="match status" value="1"/>
</dbReference>
<comment type="catalytic activity">
    <reaction evidence="29">
        <text>taurochenodeoxycholate(out) + 2 Na(+)(out) = taurochenodeoxycholate(in) + 2 Na(+)(in)</text>
        <dbReference type="Rhea" id="RHEA:71923"/>
        <dbReference type="ChEBI" id="CHEBI:9407"/>
        <dbReference type="ChEBI" id="CHEBI:29101"/>
    </reaction>
</comment>
<dbReference type="FunFam" id="1.20.1530.20:FF:000010">
    <property type="entry name" value="Solute carrier family 10 member 6"/>
    <property type="match status" value="1"/>
</dbReference>
<evidence type="ECO:0000313" key="34">
    <source>
        <dbReference type="Proteomes" id="UP000264820"/>
    </source>
</evidence>
<keyword evidence="7 32" id="KW-0812">Transmembrane</keyword>
<comment type="subunit">
    <text evidence="3">Monomer and homodimer.</text>
</comment>
<dbReference type="OMA" id="CLYLYTW"/>
<evidence type="ECO:0000256" key="32">
    <source>
        <dbReference type="SAM" id="Phobius"/>
    </source>
</evidence>
<evidence type="ECO:0000256" key="22">
    <source>
        <dbReference type="ARBA" id="ARBA00034231"/>
    </source>
</evidence>
<evidence type="ECO:0000256" key="15">
    <source>
        <dbReference type="ARBA" id="ARBA00023201"/>
    </source>
</evidence>
<dbReference type="GeneTree" id="ENSGT00950000182808"/>
<evidence type="ECO:0000256" key="21">
    <source>
        <dbReference type="ARBA" id="ARBA00034215"/>
    </source>
</evidence>
<evidence type="ECO:0000256" key="10">
    <source>
        <dbReference type="ARBA" id="ARBA00023053"/>
    </source>
</evidence>
<evidence type="ECO:0000256" key="27">
    <source>
        <dbReference type="ARBA" id="ARBA00048013"/>
    </source>
</evidence>
<feature type="transmembrane region" description="Helical" evidence="32">
    <location>
        <begin position="259"/>
        <end position="279"/>
    </location>
</feature>
<keyword evidence="8" id="KW-0769">Symport</keyword>
<comment type="catalytic activity">
    <reaction evidence="30">
        <text>tauronorcholate(out) + 2 Na(+)(out) = tauronorcholate(in) + 2 Na(+)(in)</text>
        <dbReference type="Rhea" id="RHEA:71915"/>
        <dbReference type="ChEBI" id="CHEBI:29101"/>
        <dbReference type="ChEBI" id="CHEBI:191405"/>
    </reaction>
</comment>
<dbReference type="InterPro" id="IPR004710">
    <property type="entry name" value="Bilac:Na_transpt"/>
</dbReference>
<evidence type="ECO:0000256" key="30">
    <source>
        <dbReference type="ARBA" id="ARBA00049276"/>
    </source>
</evidence>
<feature type="transmembrane region" description="Helical" evidence="32">
    <location>
        <begin position="67"/>
        <end position="90"/>
    </location>
</feature>
<evidence type="ECO:0000256" key="19">
    <source>
        <dbReference type="ARBA" id="ARBA00033014"/>
    </source>
</evidence>
<evidence type="ECO:0000256" key="17">
    <source>
        <dbReference type="ARBA" id="ARBA00031381"/>
    </source>
</evidence>
<keyword evidence="12" id="KW-0406">Ion transport</keyword>